<dbReference type="CDD" id="cd02440">
    <property type="entry name" value="AdoMet_MTases"/>
    <property type="match status" value="1"/>
</dbReference>
<dbReference type="RefSeq" id="WP_345693161.1">
    <property type="nucleotide sequence ID" value="NZ_BAABIT010000001.1"/>
</dbReference>
<gene>
    <name evidence="2" type="ORF">ACFPM3_03295</name>
</gene>
<proteinExistence type="predicted"/>
<keyword evidence="2" id="KW-0489">Methyltransferase</keyword>
<dbReference type="Pfam" id="PF08241">
    <property type="entry name" value="Methyltransf_11"/>
    <property type="match status" value="1"/>
</dbReference>
<protein>
    <submittedName>
        <fullName evidence="2">Class I SAM-dependent methyltransferase</fullName>
        <ecNumber evidence="2">2.1.1.-</ecNumber>
    </submittedName>
</protein>
<evidence type="ECO:0000313" key="3">
    <source>
        <dbReference type="Proteomes" id="UP001595829"/>
    </source>
</evidence>
<dbReference type="EMBL" id="JBHSJD010000002">
    <property type="protein sequence ID" value="MFC5021175.1"/>
    <property type="molecule type" value="Genomic_DNA"/>
</dbReference>
<dbReference type="InterPro" id="IPR029063">
    <property type="entry name" value="SAM-dependent_MTases_sf"/>
</dbReference>
<keyword evidence="3" id="KW-1185">Reference proteome</keyword>
<organism evidence="2 3">
    <name type="scientific">Streptomyces coeruleoprunus</name>
    <dbReference type="NCBI Taxonomy" id="285563"/>
    <lineage>
        <taxon>Bacteria</taxon>
        <taxon>Bacillati</taxon>
        <taxon>Actinomycetota</taxon>
        <taxon>Actinomycetes</taxon>
        <taxon>Kitasatosporales</taxon>
        <taxon>Streptomycetaceae</taxon>
        <taxon>Streptomyces</taxon>
    </lineage>
</organism>
<dbReference type="InterPro" id="IPR013216">
    <property type="entry name" value="Methyltransf_11"/>
</dbReference>
<keyword evidence="2" id="KW-0808">Transferase</keyword>
<dbReference type="PANTHER" id="PTHR43591:SF24">
    <property type="entry name" value="2-METHOXY-6-POLYPRENYL-1,4-BENZOQUINOL METHYLASE, MITOCHONDRIAL"/>
    <property type="match status" value="1"/>
</dbReference>
<accession>A0ABV9XAC9</accession>
<dbReference type="Proteomes" id="UP001595829">
    <property type="component" value="Unassembled WGS sequence"/>
</dbReference>
<comment type="caution">
    <text evidence="2">The sequence shown here is derived from an EMBL/GenBank/DDBJ whole genome shotgun (WGS) entry which is preliminary data.</text>
</comment>
<dbReference type="Gene3D" id="3.40.50.150">
    <property type="entry name" value="Vaccinia Virus protein VP39"/>
    <property type="match status" value="1"/>
</dbReference>
<dbReference type="PANTHER" id="PTHR43591">
    <property type="entry name" value="METHYLTRANSFERASE"/>
    <property type="match status" value="1"/>
</dbReference>
<name>A0ABV9XAC9_9ACTN</name>
<dbReference type="GO" id="GO:0008168">
    <property type="term" value="F:methyltransferase activity"/>
    <property type="evidence" value="ECO:0007669"/>
    <property type="project" value="UniProtKB-KW"/>
</dbReference>
<sequence>MNPGWRGGDYTAAGDAWSHAAHDVTAHALRLLPGGGAVRPQGGEGGPVRPPRVLDVGTGSGPAALAAAGAGADVTGLDLEPGLVRVARDRARTAELTGAARFVVGDALALPFPDASFDAVLSTFGVMFAPDPARAAAELVRVCRPGGVVAVASWTPDGVMGRIAPTVTHHLPDRPDMPPPPTRWGEPARVHAWFAPLPATIRTRVAHVRVTYPSVAHAVAAFENKPGPLRAHRTTLEATDRWNQARTDLTALFTTHNIASDTRLIMDAPYLLATARRAG</sequence>
<evidence type="ECO:0000259" key="1">
    <source>
        <dbReference type="Pfam" id="PF08241"/>
    </source>
</evidence>
<dbReference type="SUPFAM" id="SSF53335">
    <property type="entry name" value="S-adenosyl-L-methionine-dependent methyltransferases"/>
    <property type="match status" value="1"/>
</dbReference>
<dbReference type="EC" id="2.1.1.-" evidence="2"/>
<dbReference type="GO" id="GO:0032259">
    <property type="term" value="P:methylation"/>
    <property type="evidence" value="ECO:0007669"/>
    <property type="project" value="UniProtKB-KW"/>
</dbReference>
<feature type="domain" description="Methyltransferase type 11" evidence="1">
    <location>
        <begin position="54"/>
        <end position="150"/>
    </location>
</feature>
<evidence type="ECO:0000313" key="2">
    <source>
        <dbReference type="EMBL" id="MFC5021175.1"/>
    </source>
</evidence>
<reference evidence="3" key="1">
    <citation type="journal article" date="2019" name="Int. J. Syst. Evol. Microbiol.">
        <title>The Global Catalogue of Microorganisms (GCM) 10K type strain sequencing project: providing services to taxonomists for standard genome sequencing and annotation.</title>
        <authorList>
            <consortium name="The Broad Institute Genomics Platform"/>
            <consortium name="The Broad Institute Genome Sequencing Center for Infectious Disease"/>
            <person name="Wu L."/>
            <person name="Ma J."/>
        </authorList>
    </citation>
    <scope>NUCLEOTIDE SEQUENCE [LARGE SCALE GENOMIC DNA]</scope>
    <source>
        <strain evidence="3">CGMCC 4.1648</strain>
    </source>
</reference>